<dbReference type="GO" id="GO:0035091">
    <property type="term" value="F:phosphatidylinositol binding"/>
    <property type="evidence" value="ECO:0007669"/>
    <property type="project" value="InterPro"/>
</dbReference>
<dbReference type="InterPro" id="IPR036871">
    <property type="entry name" value="PX_dom_sf"/>
</dbReference>
<gene>
    <name evidence="3" type="ORF">NSK_000037</name>
</gene>
<dbReference type="SMART" id="SM00312">
    <property type="entry name" value="PX"/>
    <property type="match status" value="1"/>
</dbReference>
<evidence type="ECO:0000313" key="4">
    <source>
        <dbReference type="Proteomes" id="UP000355283"/>
    </source>
</evidence>
<dbReference type="PANTHER" id="PTHR22775:SF3">
    <property type="entry name" value="SORTING NEXIN-13"/>
    <property type="match status" value="1"/>
</dbReference>
<dbReference type="PROSITE" id="PS50195">
    <property type="entry name" value="PX"/>
    <property type="match status" value="1"/>
</dbReference>
<evidence type="ECO:0000259" key="2">
    <source>
        <dbReference type="PROSITE" id="PS50195"/>
    </source>
</evidence>
<sequence length="348" mass="38811">MSASSTSVVVEQEYPSALRLQSLPHHATHDAPSRHIVLTPSPCREEESLESKTDKTRQLRSADEASGKDEEVSPHPLPSLKSRRSVSRSSDIDVASVCIPSYRATANSTSGSGPVIFEILVKPAERSDAWTVYRRFSNFVTLHLAFPSELTALVPPLPPKRWWPLHYLRPSLYPSFLEERRASLEKYLEQVVANEELRLSASFREFIGLKLGDDRSKEGRSREGRSISVVGGEEEDGLWFLRNEALREDETEAEADDEEECQGLVSFPYVTSRSIRGNLGGGGQGGLSGHGMEGQARKEWQRTWVSKTLDPRDQFWNLFKKSTASPLSESSSRRGGIFPTGMVPCSVY</sequence>
<comment type="caution">
    <text evidence="3">The sequence shown here is derived from an EMBL/GenBank/DDBJ whole genome shotgun (WGS) entry which is preliminary data.</text>
</comment>
<evidence type="ECO:0000313" key="3">
    <source>
        <dbReference type="EMBL" id="TFJ88463.1"/>
    </source>
</evidence>
<dbReference type="AlphaFoldDB" id="A0A4D9DEA8"/>
<dbReference type="PANTHER" id="PTHR22775">
    <property type="entry name" value="SORTING NEXIN"/>
    <property type="match status" value="1"/>
</dbReference>
<feature type="domain" description="PX" evidence="2">
    <location>
        <begin position="95"/>
        <end position="214"/>
    </location>
</feature>
<dbReference type="Gene3D" id="3.30.1520.10">
    <property type="entry name" value="Phox-like domain"/>
    <property type="match status" value="1"/>
</dbReference>
<reference evidence="3 4" key="1">
    <citation type="submission" date="2019-01" db="EMBL/GenBank/DDBJ databases">
        <title>Nuclear Genome Assembly of the Microalgal Biofuel strain Nannochloropsis salina CCMP1776.</title>
        <authorList>
            <person name="Hovde B."/>
        </authorList>
    </citation>
    <scope>NUCLEOTIDE SEQUENCE [LARGE SCALE GENOMIC DNA]</scope>
    <source>
        <strain evidence="3 4">CCMP1776</strain>
    </source>
</reference>
<dbReference type="CDD" id="cd06093">
    <property type="entry name" value="PX_domain"/>
    <property type="match status" value="1"/>
</dbReference>
<organism evidence="3 4">
    <name type="scientific">Nannochloropsis salina CCMP1776</name>
    <dbReference type="NCBI Taxonomy" id="1027361"/>
    <lineage>
        <taxon>Eukaryota</taxon>
        <taxon>Sar</taxon>
        <taxon>Stramenopiles</taxon>
        <taxon>Ochrophyta</taxon>
        <taxon>Eustigmatophyceae</taxon>
        <taxon>Eustigmatales</taxon>
        <taxon>Monodopsidaceae</taxon>
        <taxon>Microchloropsis</taxon>
        <taxon>Microchloropsis salina</taxon>
    </lineage>
</organism>
<dbReference type="Pfam" id="PF00787">
    <property type="entry name" value="PX"/>
    <property type="match status" value="1"/>
</dbReference>
<dbReference type="OrthoDB" id="289113at2759"/>
<dbReference type="Proteomes" id="UP000355283">
    <property type="component" value="Unassembled WGS sequence"/>
</dbReference>
<feature type="region of interest" description="Disordered" evidence="1">
    <location>
        <begin position="20"/>
        <end position="85"/>
    </location>
</feature>
<proteinExistence type="predicted"/>
<evidence type="ECO:0000256" key="1">
    <source>
        <dbReference type="SAM" id="MobiDB-lite"/>
    </source>
</evidence>
<dbReference type="InterPro" id="IPR001683">
    <property type="entry name" value="PX_dom"/>
</dbReference>
<accession>A0A4D9DEA8</accession>
<dbReference type="SUPFAM" id="SSF64268">
    <property type="entry name" value="PX domain"/>
    <property type="match status" value="1"/>
</dbReference>
<name>A0A4D9DEA8_9STRA</name>
<feature type="compositionally biased region" description="Basic and acidic residues" evidence="1">
    <location>
        <begin position="43"/>
        <end position="73"/>
    </location>
</feature>
<dbReference type="EMBL" id="SDOX01000001">
    <property type="protein sequence ID" value="TFJ88463.1"/>
    <property type="molecule type" value="Genomic_DNA"/>
</dbReference>
<protein>
    <recommendedName>
        <fullName evidence="2">PX domain-containing protein</fullName>
    </recommendedName>
</protein>
<keyword evidence="4" id="KW-1185">Reference proteome</keyword>